<dbReference type="InterPro" id="IPR036047">
    <property type="entry name" value="F-box-like_dom_sf"/>
</dbReference>
<evidence type="ECO:0000313" key="2">
    <source>
        <dbReference type="EMBL" id="TEB38028.1"/>
    </source>
</evidence>
<reference evidence="2 3" key="1">
    <citation type="journal article" date="2019" name="Nat. Ecol. Evol.">
        <title>Megaphylogeny resolves global patterns of mushroom evolution.</title>
        <authorList>
            <person name="Varga T."/>
            <person name="Krizsan K."/>
            <person name="Foldi C."/>
            <person name="Dima B."/>
            <person name="Sanchez-Garcia M."/>
            <person name="Sanchez-Ramirez S."/>
            <person name="Szollosi G.J."/>
            <person name="Szarkandi J.G."/>
            <person name="Papp V."/>
            <person name="Albert L."/>
            <person name="Andreopoulos W."/>
            <person name="Angelini C."/>
            <person name="Antonin V."/>
            <person name="Barry K.W."/>
            <person name="Bougher N.L."/>
            <person name="Buchanan P."/>
            <person name="Buyck B."/>
            <person name="Bense V."/>
            <person name="Catcheside P."/>
            <person name="Chovatia M."/>
            <person name="Cooper J."/>
            <person name="Damon W."/>
            <person name="Desjardin D."/>
            <person name="Finy P."/>
            <person name="Geml J."/>
            <person name="Haridas S."/>
            <person name="Hughes K."/>
            <person name="Justo A."/>
            <person name="Karasinski D."/>
            <person name="Kautmanova I."/>
            <person name="Kiss B."/>
            <person name="Kocsube S."/>
            <person name="Kotiranta H."/>
            <person name="LaButti K.M."/>
            <person name="Lechner B.E."/>
            <person name="Liimatainen K."/>
            <person name="Lipzen A."/>
            <person name="Lukacs Z."/>
            <person name="Mihaltcheva S."/>
            <person name="Morgado L.N."/>
            <person name="Niskanen T."/>
            <person name="Noordeloos M.E."/>
            <person name="Ohm R.A."/>
            <person name="Ortiz-Santana B."/>
            <person name="Ovrebo C."/>
            <person name="Racz N."/>
            <person name="Riley R."/>
            <person name="Savchenko A."/>
            <person name="Shiryaev A."/>
            <person name="Soop K."/>
            <person name="Spirin V."/>
            <person name="Szebenyi C."/>
            <person name="Tomsovsky M."/>
            <person name="Tulloss R.E."/>
            <person name="Uehling J."/>
            <person name="Grigoriev I.V."/>
            <person name="Vagvolgyi C."/>
            <person name="Papp T."/>
            <person name="Martin F.M."/>
            <person name="Miettinen O."/>
            <person name="Hibbett D.S."/>
            <person name="Nagy L.G."/>
        </authorList>
    </citation>
    <scope>NUCLEOTIDE SEQUENCE [LARGE SCALE GENOMIC DNA]</scope>
    <source>
        <strain evidence="2 3">FP101781</strain>
    </source>
</reference>
<dbReference type="PROSITE" id="PS50181">
    <property type="entry name" value="FBOX"/>
    <property type="match status" value="1"/>
</dbReference>
<dbReference type="OrthoDB" id="2823912at2759"/>
<protein>
    <recommendedName>
        <fullName evidence="1">F-box domain-containing protein</fullName>
    </recommendedName>
</protein>
<dbReference type="Proteomes" id="UP000298030">
    <property type="component" value="Unassembled WGS sequence"/>
</dbReference>
<feature type="domain" description="F-box" evidence="1">
    <location>
        <begin position="16"/>
        <end position="65"/>
    </location>
</feature>
<accession>A0A4Y7TVW1</accession>
<dbReference type="EMBL" id="QPFP01000003">
    <property type="protein sequence ID" value="TEB38028.1"/>
    <property type="molecule type" value="Genomic_DNA"/>
</dbReference>
<evidence type="ECO:0000259" key="1">
    <source>
        <dbReference type="PROSITE" id="PS50181"/>
    </source>
</evidence>
<comment type="caution">
    <text evidence="2">The sequence shown here is derived from an EMBL/GenBank/DDBJ whole genome shotgun (WGS) entry which is preliminary data.</text>
</comment>
<sequence>MKESALLVRESNKLLIRSFMQLPLDIVLEMFGHLHPRTLLAIGRTSKELRAMVFSKRLADVWKKSREGYGVPEPAEGFSEPRWASMLFDTKRCQVCWKLKASDVDWSFLRRACGDCLRLQTLYFPLSGPSWYPHDDALKAVDIEILEYIPWRRHAGTISYWRDDVVEVVKMWRGLSGLIDLPGRMAFQQWKMQRREMIRKNYRMIPTYHLWNIYCLYPSKTILKHKAQRSLEEDRWGRLQEIKSRLREVGYRQEDIDLCKRLDHNNHPRAALSDSDWIQLRPNIEPQVKQLRDFRVALEMELVTHERLLILKGVYQEFLRTLPPSEQYRCPPVCSLRIAGEIVSILESHKSITVTPAHFRLVAAKMRTFIDEAQGHLKQDLEAAARSVGRRSYRYMNPTQLQVPQEPWLLARNVFGRCWSATDEHPSMAKDRILVGWDMIVTHSYHGHSKVWLRPGVPVAVPRAFEFNLVASRDSQVLIDVAGLPNTVTVETMDEHDPRFVCQQCLEGMRNSAVFTWRAALVHLHETGHRDSASMRMATPFELKAAKDYEGAAREKVKAWACNRCPRYLEASDADTKAAVLAHLADEHKLTDPQMPRDFFVNERCRHAYEIPYTIAGETSASSSAVVE</sequence>
<keyword evidence="3" id="KW-1185">Reference proteome</keyword>
<evidence type="ECO:0000313" key="3">
    <source>
        <dbReference type="Proteomes" id="UP000298030"/>
    </source>
</evidence>
<dbReference type="SUPFAM" id="SSF81383">
    <property type="entry name" value="F-box domain"/>
    <property type="match status" value="1"/>
</dbReference>
<proteinExistence type="predicted"/>
<dbReference type="AlphaFoldDB" id="A0A4Y7TVW1"/>
<organism evidence="2 3">
    <name type="scientific">Coprinellus micaceus</name>
    <name type="common">Glistening ink-cap mushroom</name>
    <name type="synonym">Coprinus micaceus</name>
    <dbReference type="NCBI Taxonomy" id="71717"/>
    <lineage>
        <taxon>Eukaryota</taxon>
        <taxon>Fungi</taxon>
        <taxon>Dikarya</taxon>
        <taxon>Basidiomycota</taxon>
        <taxon>Agaricomycotina</taxon>
        <taxon>Agaricomycetes</taxon>
        <taxon>Agaricomycetidae</taxon>
        <taxon>Agaricales</taxon>
        <taxon>Agaricineae</taxon>
        <taxon>Psathyrellaceae</taxon>
        <taxon>Coprinellus</taxon>
    </lineage>
</organism>
<gene>
    <name evidence="2" type="ORF">FA13DRAFT_1809347</name>
</gene>
<dbReference type="STRING" id="71717.A0A4Y7TVW1"/>
<name>A0A4Y7TVW1_COPMI</name>
<dbReference type="InterPro" id="IPR001810">
    <property type="entry name" value="F-box_dom"/>
</dbReference>